<dbReference type="GO" id="GO:0008837">
    <property type="term" value="F:diaminopimelate epimerase activity"/>
    <property type="evidence" value="ECO:0007669"/>
    <property type="project" value="UniProtKB-UniRule"/>
</dbReference>
<evidence type="ECO:0000256" key="2">
    <source>
        <dbReference type="ARBA" id="ARBA00010219"/>
    </source>
</evidence>
<evidence type="ECO:0000256" key="3">
    <source>
        <dbReference type="ARBA" id="ARBA00013080"/>
    </source>
</evidence>
<protein>
    <recommendedName>
        <fullName evidence="3 8">Diaminopimelate epimerase</fullName>
        <shortName evidence="8">DAP epimerase</shortName>
        <ecNumber evidence="3 8">5.1.1.7</ecNumber>
    </recommendedName>
    <alternativeName>
        <fullName evidence="8">PLP-independent amino acid racemase</fullName>
    </alternativeName>
</protein>
<dbReference type="PANTHER" id="PTHR31689">
    <property type="entry name" value="DIAMINOPIMELATE EPIMERASE, CHLOROPLASTIC"/>
    <property type="match status" value="1"/>
</dbReference>
<dbReference type="Pfam" id="PF01678">
    <property type="entry name" value="DAP_epimerase"/>
    <property type="match status" value="2"/>
</dbReference>
<dbReference type="Gene3D" id="3.10.310.10">
    <property type="entry name" value="Diaminopimelate Epimerase, Chain A, domain 1"/>
    <property type="match status" value="2"/>
</dbReference>
<feature type="binding site" evidence="8">
    <location>
        <begin position="238"/>
        <end position="239"/>
    </location>
    <ligand>
        <name>substrate</name>
    </ligand>
</feature>
<comment type="function">
    <text evidence="8">Catalyzes the stereoinversion of LL-2,6-diaminopimelate (L,L-DAP) to meso-diaminopimelate (meso-DAP), a precursor of L-lysine and an essential component of the bacterial peptidoglycan.</text>
</comment>
<dbReference type="PROSITE" id="PS01326">
    <property type="entry name" value="DAP_EPIMERASE"/>
    <property type="match status" value="1"/>
</dbReference>
<evidence type="ECO:0000313" key="10">
    <source>
        <dbReference type="EMBL" id="EEG27150.1"/>
    </source>
</evidence>
<evidence type="ECO:0000256" key="6">
    <source>
        <dbReference type="ARBA" id="ARBA00023235"/>
    </source>
</evidence>
<proteinExistence type="inferred from homology"/>
<keyword evidence="6 8" id="KW-0413">Isomerase</keyword>
<feature type="binding site" evidence="8">
    <location>
        <position position="26"/>
    </location>
    <ligand>
        <name>substrate</name>
    </ligand>
</feature>
<comment type="pathway">
    <text evidence="1 8">Amino-acid biosynthesis; L-lysine biosynthesis via DAP pathway; DL-2,6-diaminopimelate from LL-2,6-diaminopimelate: step 1/1.</text>
</comment>
<feature type="active site" description="Proton acceptor" evidence="8">
    <location>
        <position position="247"/>
    </location>
</feature>
<comment type="similarity">
    <text evidence="2 8">Belongs to the diaminopimelate epimerase family.</text>
</comment>
<dbReference type="UniPathway" id="UPA00034">
    <property type="reaction ID" value="UER00025"/>
</dbReference>
<evidence type="ECO:0000256" key="5">
    <source>
        <dbReference type="ARBA" id="ARBA00023154"/>
    </source>
</evidence>
<comment type="caution">
    <text evidence="8">Lacks conserved residue(s) required for the propagation of feature annotation.</text>
</comment>
<gene>
    <name evidence="8 10" type="primary">dapF</name>
    <name evidence="10" type="ORF">CORMATOL_01220</name>
</gene>
<dbReference type="InterPro" id="IPR018510">
    <property type="entry name" value="DAP_epimerase_AS"/>
</dbReference>
<comment type="subunit">
    <text evidence="8">Homodimer.</text>
</comment>
<feature type="active site" evidence="9">
    <location>
        <position position="105"/>
    </location>
</feature>
<dbReference type="Proteomes" id="UP000006247">
    <property type="component" value="Unassembled WGS sequence"/>
</dbReference>
<comment type="subcellular location">
    <subcellularLocation>
        <location evidence="8">Cytoplasm</location>
    </subcellularLocation>
</comment>
<keyword evidence="8" id="KW-0963">Cytoplasm</keyword>
<keyword evidence="4 8" id="KW-0028">Amino-acid biosynthesis</keyword>
<feature type="site" description="Could be important to modulate the pK values of the two catalytic cysteine residues" evidence="8">
    <location>
        <position position="183"/>
    </location>
</feature>
<dbReference type="HAMAP" id="MF_00197">
    <property type="entry name" value="DAP_epimerase"/>
    <property type="match status" value="1"/>
</dbReference>
<dbReference type="AlphaFoldDB" id="C0E2L5"/>
<feature type="site" description="Could be important to modulate the pK values of the two catalytic cysteine residues" evidence="8">
    <location>
        <position position="238"/>
    </location>
</feature>
<dbReference type="PANTHER" id="PTHR31689:SF0">
    <property type="entry name" value="DIAMINOPIMELATE EPIMERASE"/>
    <property type="match status" value="1"/>
</dbReference>
<evidence type="ECO:0000256" key="9">
    <source>
        <dbReference type="PROSITE-ProRule" id="PRU10125"/>
    </source>
</evidence>
<feature type="binding site" evidence="8">
    <location>
        <position position="96"/>
    </location>
    <ligand>
        <name>substrate</name>
    </ligand>
</feature>
<sequence>MPMTAPHTLNSHPTTIAFTKGHGTQNDFIILPDPEAQLSLTPQLIATLCDRQRGIGADGILRVATTGALRRAGLLTNNPTSLEAISDDDWFMDYYNADGSVAEMCGNGTRVFAHYVRSRGLVTTDQFTIGTRAGAKPVIVHSFDDDNAVVSVAMGPATSLGESTCSMGGRMYAGMGVDMGNPHLACVVPGLTAEALADLTLDRPEFDTEFFPEGVNVEVLTELVHSPEGYRTHMRVYERGVGETRSCGTGTVAAARAALAYAGFVNGTVMVQIPGGQVEVTIDGDTSTLRGPSALVATGELHCAALN</sequence>
<organism evidence="10 11">
    <name type="scientific">Corynebacterium matruchotii ATCC 33806</name>
    <dbReference type="NCBI Taxonomy" id="566549"/>
    <lineage>
        <taxon>Bacteria</taxon>
        <taxon>Bacillati</taxon>
        <taxon>Actinomycetota</taxon>
        <taxon>Actinomycetes</taxon>
        <taxon>Mycobacteriales</taxon>
        <taxon>Corynebacteriaceae</taxon>
        <taxon>Corynebacterium</taxon>
    </lineage>
</organism>
<evidence type="ECO:0000256" key="4">
    <source>
        <dbReference type="ARBA" id="ARBA00022605"/>
    </source>
</evidence>
<dbReference type="EC" id="5.1.1.7" evidence="3 8"/>
<comment type="catalytic activity">
    <reaction evidence="7 8">
        <text>(2S,6S)-2,6-diaminopimelate = meso-2,6-diaminopimelate</text>
        <dbReference type="Rhea" id="RHEA:15393"/>
        <dbReference type="ChEBI" id="CHEBI:57609"/>
        <dbReference type="ChEBI" id="CHEBI:57791"/>
        <dbReference type="EC" id="5.1.1.7"/>
    </reaction>
</comment>
<dbReference type="GO" id="GO:0005829">
    <property type="term" value="C:cytosol"/>
    <property type="evidence" value="ECO:0007669"/>
    <property type="project" value="TreeGrafter"/>
</dbReference>
<evidence type="ECO:0000256" key="7">
    <source>
        <dbReference type="ARBA" id="ARBA00051712"/>
    </source>
</evidence>
<evidence type="ECO:0000313" key="11">
    <source>
        <dbReference type="Proteomes" id="UP000006247"/>
    </source>
</evidence>
<accession>C0E2L5</accession>
<dbReference type="HOGENOM" id="CLU_053306_4_0_11"/>
<name>C0E2L5_9CORY</name>
<evidence type="ECO:0000256" key="8">
    <source>
        <dbReference type="HAMAP-Rule" id="MF_00197"/>
    </source>
</evidence>
<dbReference type="SUPFAM" id="SSF54506">
    <property type="entry name" value="Diaminopimelate epimerase-like"/>
    <property type="match status" value="2"/>
</dbReference>
<feature type="active site" description="Proton donor" evidence="8">
    <location>
        <position position="105"/>
    </location>
</feature>
<dbReference type="GO" id="GO:0009089">
    <property type="term" value="P:lysine biosynthetic process via diaminopimelate"/>
    <property type="evidence" value="ECO:0007669"/>
    <property type="project" value="UniProtKB-UniRule"/>
</dbReference>
<feature type="binding site" evidence="8">
    <location>
        <begin position="248"/>
        <end position="249"/>
    </location>
    <ligand>
        <name>substrate</name>
    </ligand>
</feature>
<dbReference type="InterPro" id="IPR001653">
    <property type="entry name" value="DAP_epimerase_DapF"/>
</dbReference>
<reference evidence="10 11" key="1">
    <citation type="submission" date="2009-01" db="EMBL/GenBank/DDBJ databases">
        <authorList>
            <person name="Fulton L."/>
            <person name="Clifton S."/>
            <person name="Chinwalla A.T."/>
            <person name="Mitreva M."/>
            <person name="Sodergren E."/>
            <person name="Weinstock G."/>
            <person name="Clifton S."/>
            <person name="Dooling D.J."/>
            <person name="Fulton B."/>
            <person name="Minx P."/>
            <person name="Pepin K.H."/>
            <person name="Johnson M."/>
            <person name="Bhonagiri V."/>
            <person name="Nash W.E."/>
            <person name="Mardis E.R."/>
            <person name="Wilson R.K."/>
        </authorList>
    </citation>
    <scope>NUCLEOTIDE SEQUENCE [LARGE SCALE GENOMIC DNA]</scope>
    <source>
        <strain evidence="10 11">ATCC 33806</strain>
    </source>
</reference>
<feature type="binding site" evidence="8">
    <location>
        <position position="216"/>
    </location>
    <ligand>
        <name>substrate</name>
    </ligand>
</feature>
<feature type="binding site" evidence="8">
    <location>
        <begin position="106"/>
        <end position="107"/>
    </location>
    <ligand>
        <name>substrate</name>
    </ligand>
</feature>
<comment type="caution">
    <text evidence="10">The sequence shown here is derived from an EMBL/GenBank/DDBJ whole genome shotgun (WGS) entry which is preliminary data.</text>
</comment>
<keyword evidence="5 8" id="KW-0457">Lysine biosynthesis</keyword>
<evidence type="ECO:0000256" key="1">
    <source>
        <dbReference type="ARBA" id="ARBA00005196"/>
    </source>
</evidence>
<dbReference type="NCBIfam" id="TIGR00652">
    <property type="entry name" value="DapF"/>
    <property type="match status" value="1"/>
</dbReference>
<dbReference type="EMBL" id="ACEB01000020">
    <property type="protein sequence ID" value="EEG27150.1"/>
    <property type="molecule type" value="Genomic_DNA"/>
</dbReference>
<feature type="binding site" evidence="8">
    <location>
        <position position="181"/>
    </location>
    <ligand>
        <name>substrate</name>
    </ligand>
</feature>